<feature type="chain" id="PRO_5045107194" evidence="2">
    <location>
        <begin position="30"/>
        <end position="147"/>
    </location>
</feature>
<feature type="transmembrane region" description="Helical" evidence="1">
    <location>
        <begin position="55"/>
        <end position="81"/>
    </location>
</feature>
<evidence type="ECO:0000313" key="3">
    <source>
        <dbReference type="EMBL" id="NRT55340.1"/>
    </source>
</evidence>
<keyword evidence="1" id="KW-0472">Membrane</keyword>
<accession>A0ABX2G1Q2</accession>
<evidence type="ECO:0000256" key="2">
    <source>
        <dbReference type="SAM" id="SignalP"/>
    </source>
</evidence>
<name>A0ABX2G1Q2_9BURK</name>
<protein>
    <submittedName>
        <fullName evidence="3">Uncharacterized protein</fullName>
    </submittedName>
</protein>
<keyword evidence="2" id="KW-0732">Signal</keyword>
<keyword evidence="1" id="KW-0812">Transmembrane</keyword>
<proteinExistence type="predicted"/>
<organism evidence="3 4">
    <name type="scientific">Sphaerotilus uruguayifluvii</name>
    <dbReference type="NCBI Taxonomy" id="2735897"/>
    <lineage>
        <taxon>Bacteria</taxon>
        <taxon>Pseudomonadati</taxon>
        <taxon>Pseudomonadota</taxon>
        <taxon>Betaproteobacteria</taxon>
        <taxon>Burkholderiales</taxon>
        <taxon>Sphaerotilaceae</taxon>
        <taxon>Sphaerotilus</taxon>
    </lineage>
</organism>
<dbReference type="Proteomes" id="UP001516061">
    <property type="component" value="Unassembled WGS sequence"/>
</dbReference>
<evidence type="ECO:0000256" key="1">
    <source>
        <dbReference type="SAM" id="Phobius"/>
    </source>
</evidence>
<dbReference type="RefSeq" id="WP_173804315.1">
    <property type="nucleotide sequence ID" value="NZ_JABSNM010000003.1"/>
</dbReference>
<reference evidence="3 4" key="1">
    <citation type="submission" date="2020-05" db="EMBL/GenBank/DDBJ databases">
        <title>Genomic Encyclopedia of Type Strains, Phase IV (KMG-V): Genome sequencing to study the core and pangenomes of soil and plant-associated prokaryotes.</title>
        <authorList>
            <person name="Whitman W."/>
        </authorList>
    </citation>
    <scope>NUCLEOTIDE SEQUENCE [LARGE SCALE GENOMIC DNA]</scope>
    <source>
        <strain evidence="3 4">C29</strain>
    </source>
</reference>
<feature type="transmembrane region" description="Helical" evidence="1">
    <location>
        <begin position="101"/>
        <end position="121"/>
    </location>
</feature>
<feature type="signal peptide" evidence="2">
    <location>
        <begin position="1"/>
        <end position="29"/>
    </location>
</feature>
<comment type="caution">
    <text evidence="3">The sequence shown here is derived from an EMBL/GenBank/DDBJ whole genome shotgun (WGS) entry which is preliminary data.</text>
</comment>
<keyword evidence="4" id="KW-1185">Reference proteome</keyword>
<gene>
    <name evidence="3" type="ORF">HNQ01_001050</name>
</gene>
<keyword evidence="1" id="KW-1133">Transmembrane helix</keyword>
<sequence length="147" mass="14513">MKTSRTHRAAQALTLSLALLLGVTGPAAARGESEASAASSGLSIGVPVAVSVTAPSAVLAAGAVLTVVSVQVVASGTVWVLERASDGARVVLNFSAAGVEAASMVAGTAVLVTAISAGWILSSAGRALCFLPSERGAALLHHERISR</sequence>
<evidence type="ECO:0000313" key="4">
    <source>
        <dbReference type="Proteomes" id="UP001516061"/>
    </source>
</evidence>
<dbReference type="EMBL" id="JABSNM010000003">
    <property type="protein sequence ID" value="NRT55340.1"/>
    <property type="molecule type" value="Genomic_DNA"/>
</dbReference>